<sequence length="31" mass="3702">NYPDKKFIRQCGGRNFYFTRVFNSAENMVQA</sequence>
<dbReference type="EMBL" id="BARW01001061">
    <property type="protein sequence ID" value="GAI71957.1"/>
    <property type="molecule type" value="Genomic_DNA"/>
</dbReference>
<accession>X1QTT8</accession>
<feature type="non-terminal residue" evidence="1">
    <location>
        <position position="1"/>
    </location>
</feature>
<organism evidence="1">
    <name type="scientific">marine sediment metagenome</name>
    <dbReference type="NCBI Taxonomy" id="412755"/>
    <lineage>
        <taxon>unclassified sequences</taxon>
        <taxon>metagenomes</taxon>
        <taxon>ecological metagenomes</taxon>
    </lineage>
</organism>
<gene>
    <name evidence="1" type="ORF">S12H4_03679</name>
</gene>
<protein>
    <submittedName>
        <fullName evidence="1">Uncharacterized protein</fullName>
    </submittedName>
</protein>
<evidence type="ECO:0000313" key="1">
    <source>
        <dbReference type="EMBL" id="GAI71957.1"/>
    </source>
</evidence>
<name>X1QTT8_9ZZZZ</name>
<proteinExistence type="predicted"/>
<dbReference type="AlphaFoldDB" id="X1QTT8"/>
<comment type="caution">
    <text evidence="1">The sequence shown here is derived from an EMBL/GenBank/DDBJ whole genome shotgun (WGS) entry which is preliminary data.</text>
</comment>
<reference evidence="1" key="1">
    <citation type="journal article" date="2014" name="Front. Microbiol.">
        <title>High frequency of phylogenetically diverse reductive dehalogenase-homologous genes in deep subseafloor sedimentary metagenomes.</title>
        <authorList>
            <person name="Kawai M."/>
            <person name="Futagami T."/>
            <person name="Toyoda A."/>
            <person name="Takaki Y."/>
            <person name="Nishi S."/>
            <person name="Hori S."/>
            <person name="Arai W."/>
            <person name="Tsubouchi T."/>
            <person name="Morono Y."/>
            <person name="Uchiyama I."/>
            <person name="Ito T."/>
            <person name="Fujiyama A."/>
            <person name="Inagaki F."/>
            <person name="Takami H."/>
        </authorList>
    </citation>
    <scope>NUCLEOTIDE SEQUENCE</scope>
    <source>
        <strain evidence="1">Expedition CK06-06</strain>
    </source>
</reference>